<evidence type="ECO:0000259" key="4">
    <source>
        <dbReference type="PROSITE" id="PS51898"/>
    </source>
</evidence>
<dbReference type="GO" id="GO:0006310">
    <property type="term" value="P:DNA recombination"/>
    <property type="evidence" value="ECO:0007669"/>
    <property type="project" value="UniProtKB-KW"/>
</dbReference>
<dbReference type="AlphaFoldDB" id="A0A510KEY8"/>
<dbReference type="Proteomes" id="UP000321501">
    <property type="component" value="Chromosome"/>
</dbReference>
<dbReference type="PANTHER" id="PTHR30349:SF64">
    <property type="entry name" value="PROPHAGE INTEGRASE INTD-RELATED"/>
    <property type="match status" value="1"/>
</dbReference>
<evidence type="ECO:0000256" key="3">
    <source>
        <dbReference type="ARBA" id="ARBA00023172"/>
    </source>
</evidence>
<accession>A0A510KEY8</accession>
<dbReference type="Gene3D" id="1.10.150.130">
    <property type="match status" value="1"/>
</dbReference>
<dbReference type="PANTHER" id="PTHR30349">
    <property type="entry name" value="PHAGE INTEGRASE-RELATED"/>
    <property type="match status" value="1"/>
</dbReference>
<evidence type="ECO:0000313" key="5">
    <source>
        <dbReference type="EMBL" id="BBM50248.1"/>
    </source>
</evidence>
<name>A0A510KEY8_9FUSO</name>
<keyword evidence="2" id="KW-0238">DNA-binding</keyword>
<comment type="similarity">
    <text evidence="1">Belongs to the 'phage' integrase family.</text>
</comment>
<dbReference type="InterPro" id="IPR010998">
    <property type="entry name" value="Integrase_recombinase_N"/>
</dbReference>
<dbReference type="Pfam" id="PF00589">
    <property type="entry name" value="Phage_integrase"/>
    <property type="match status" value="1"/>
</dbReference>
<evidence type="ECO:0000256" key="1">
    <source>
        <dbReference type="ARBA" id="ARBA00008857"/>
    </source>
</evidence>
<dbReference type="InterPro" id="IPR050090">
    <property type="entry name" value="Tyrosine_recombinase_XerCD"/>
</dbReference>
<dbReference type="EMBL" id="AP019835">
    <property type="protein sequence ID" value="BBM50248.1"/>
    <property type="molecule type" value="Genomic_DNA"/>
</dbReference>
<protein>
    <submittedName>
        <fullName evidence="5">Site-specific recombinase, phage integrase family</fullName>
    </submittedName>
</protein>
<dbReference type="GO" id="GO:0003677">
    <property type="term" value="F:DNA binding"/>
    <property type="evidence" value="ECO:0007669"/>
    <property type="project" value="UniProtKB-KW"/>
</dbReference>
<gene>
    <name evidence="5" type="ORF">JMUB3934_1546</name>
</gene>
<dbReference type="Gene3D" id="1.10.443.10">
    <property type="entry name" value="Intergrase catalytic core"/>
    <property type="match status" value="1"/>
</dbReference>
<feature type="domain" description="Tyr recombinase" evidence="4">
    <location>
        <begin position="154"/>
        <end position="348"/>
    </location>
</feature>
<dbReference type="InterPro" id="IPR011010">
    <property type="entry name" value="DNA_brk_join_enz"/>
</dbReference>
<evidence type="ECO:0000256" key="2">
    <source>
        <dbReference type="ARBA" id="ARBA00023125"/>
    </source>
</evidence>
<dbReference type="InterPro" id="IPR002104">
    <property type="entry name" value="Integrase_catalytic"/>
</dbReference>
<organism evidence="5 6">
    <name type="scientific">Leptotrichia wadei</name>
    <dbReference type="NCBI Taxonomy" id="157687"/>
    <lineage>
        <taxon>Bacteria</taxon>
        <taxon>Fusobacteriati</taxon>
        <taxon>Fusobacteriota</taxon>
        <taxon>Fusobacteriia</taxon>
        <taxon>Fusobacteriales</taxon>
        <taxon>Leptotrichiaceae</taxon>
        <taxon>Leptotrichia</taxon>
    </lineage>
</organism>
<dbReference type="PROSITE" id="PS51898">
    <property type="entry name" value="TYR_RECOMBINASE"/>
    <property type="match status" value="1"/>
</dbReference>
<evidence type="ECO:0000313" key="6">
    <source>
        <dbReference type="Proteomes" id="UP000321501"/>
    </source>
</evidence>
<dbReference type="InterPro" id="IPR013762">
    <property type="entry name" value="Integrase-like_cat_sf"/>
</dbReference>
<keyword evidence="3" id="KW-0233">DNA recombination</keyword>
<dbReference type="CDD" id="cd01189">
    <property type="entry name" value="INT_ICEBs1_C_like"/>
    <property type="match status" value="1"/>
</dbReference>
<sequence>MRTRKKGKKWYFNFDIYINGKRKIIERVGGLTKKEAIKNGMKVQEEFLNNSNNLSDLKTMEDLIDDYIHNYINLFLKESTKKIRMYYFNIIKDEIGKVKLEKVNTKFFQNYILKKNDPNNYKKFLRSMFNYAIKMELITKNPIENIKTPKPKKRQFDLITKNDIKIIQKMNIREITKDLISFLYLTGTRISEALGLKWSDIDFNNMTISIRRAINKNKRNTFDTLKTATSQRTILFNRVIEKIFMNRKKEIEILKKKSEGYYNTDLIFSNNKGNTFMISDFNKEKYKIKAQLNKNFTFHALRHTHATLLIENGIDLKTTQERLGHADITTTLKIYTHTTEKMKKTVIPILDNLLK</sequence>
<proteinExistence type="inferred from homology"/>
<reference evidence="5 6" key="1">
    <citation type="submission" date="2019-07" db="EMBL/GenBank/DDBJ databases">
        <title>Complete Genome Sequence of Leptotrichia wadei Strain JMUB3934.</title>
        <authorList>
            <person name="Watanabe S."/>
            <person name="Cui L."/>
        </authorList>
    </citation>
    <scope>NUCLEOTIDE SEQUENCE [LARGE SCALE GENOMIC DNA]</scope>
    <source>
        <strain evidence="5 6">JMUB3934</strain>
    </source>
</reference>
<dbReference type="SUPFAM" id="SSF56349">
    <property type="entry name" value="DNA breaking-rejoining enzymes"/>
    <property type="match status" value="1"/>
</dbReference>
<dbReference type="RefSeq" id="WP_146964570.1">
    <property type="nucleotide sequence ID" value="NZ_AP019835.1"/>
</dbReference>
<dbReference type="GO" id="GO:0015074">
    <property type="term" value="P:DNA integration"/>
    <property type="evidence" value="ECO:0007669"/>
    <property type="project" value="InterPro"/>
</dbReference>